<dbReference type="Pfam" id="PF02902">
    <property type="entry name" value="Peptidase_C48"/>
    <property type="match status" value="1"/>
</dbReference>
<evidence type="ECO:0000256" key="2">
    <source>
        <dbReference type="ARBA" id="ARBA00022670"/>
    </source>
</evidence>
<evidence type="ECO:0000313" key="7">
    <source>
        <dbReference type="Proteomes" id="UP001153076"/>
    </source>
</evidence>
<comment type="caution">
    <text evidence="6">The sequence shown here is derived from an EMBL/GenBank/DDBJ whole genome shotgun (WGS) entry which is preliminary data.</text>
</comment>
<dbReference type="InterPro" id="IPR044613">
    <property type="entry name" value="Nep1/2-like"/>
</dbReference>
<dbReference type="InterPro" id="IPR003653">
    <property type="entry name" value="Peptidase_C48_C"/>
</dbReference>
<sequence length="249" mass="28096">MGRSSGDEIILSYNDAVLRRSDLDILSGPSYLNDRIIEFYFSYLSSTYPSDDILLVPPSIAFWLQNCLDEESLKAFVEPLNLSTRKMIVFPVNNNEDFTLAEGGSHWSLLVFYREANVFVHHDSFRGANRLYGRRLYKSLALFAASPDSQTRYLEQECSPQQQNGYDCGLFVIAVARVLCSWYTSGETVDSHDLWFSVVTEKVIPSAVSKMRSEILDLATTILHRDNKSLGAGPTIDPYTLRLLRALAA</sequence>
<dbReference type="SUPFAM" id="SSF54001">
    <property type="entry name" value="Cysteine proteinases"/>
    <property type="match status" value="1"/>
</dbReference>
<dbReference type="PANTHER" id="PTHR46468">
    <property type="entry name" value="SENTRIN-SPECIFIC PROTEASE 8"/>
    <property type="match status" value="1"/>
</dbReference>
<keyword evidence="4" id="KW-0788">Thiol protease</keyword>
<keyword evidence="7" id="KW-1185">Reference proteome</keyword>
<dbReference type="OrthoDB" id="5065855at2759"/>
<organism evidence="6 7">
    <name type="scientific">Carnegiea gigantea</name>
    <dbReference type="NCBI Taxonomy" id="171969"/>
    <lineage>
        <taxon>Eukaryota</taxon>
        <taxon>Viridiplantae</taxon>
        <taxon>Streptophyta</taxon>
        <taxon>Embryophyta</taxon>
        <taxon>Tracheophyta</taxon>
        <taxon>Spermatophyta</taxon>
        <taxon>Magnoliopsida</taxon>
        <taxon>eudicotyledons</taxon>
        <taxon>Gunneridae</taxon>
        <taxon>Pentapetalae</taxon>
        <taxon>Caryophyllales</taxon>
        <taxon>Cactineae</taxon>
        <taxon>Cactaceae</taxon>
        <taxon>Cactoideae</taxon>
        <taxon>Echinocereeae</taxon>
        <taxon>Carnegiea</taxon>
    </lineage>
</organism>
<accession>A0A9Q1GJ43</accession>
<keyword evidence="2" id="KW-0645">Protease</keyword>
<protein>
    <recommendedName>
        <fullName evidence="5">Ubiquitin-like protease family profile domain-containing protein</fullName>
    </recommendedName>
</protein>
<dbReference type="PROSITE" id="PS50600">
    <property type="entry name" value="ULP_PROTEASE"/>
    <property type="match status" value="1"/>
</dbReference>
<reference evidence="6" key="1">
    <citation type="submission" date="2022-04" db="EMBL/GenBank/DDBJ databases">
        <title>Carnegiea gigantea Genome sequencing and assembly v2.</title>
        <authorList>
            <person name="Copetti D."/>
            <person name="Sanderson M.J."/>
            <person name="Burquez A."/>
            <person name="Wojciechowski M.F."/>
        </authorList>
    </citation>
    <scope>NUCLEOTIDE SEQUENCE</scope>
    <source>
        <strain evidence="6">SGP5-SGP5p</strain>
        <tissue evidence="6">Aerial part</tissue>
    </source>
</reference>
<feature type="domain" description="Ubiquitin-like protease family profile" evidence="5">
    <location>
        <begin position="16"/>
        <end position="179"/>
    </location>
</feature>
<dbReference type="InterPro" id="IPR038765">
    <property type="entry name" value="Papain-like_cys_pep_sf"/>
</dbReference>
<dbReference type="AlphaFoldDB" id="A0A9Q1GJ43"/>
<dbReference type="GO" id="GO:0006508">
    <property type="term" value="P:proteolysis"/>
    <property type="evidence" value="ECO:0007669"/>
    <property type="project" value="UniProtKB-KW"/>
</dbReference>
<proteinExistence type="inferred from homology"/>
<evidence type="ECO:0000313" key="6">
    <source>
        <dbReference type="EMBL" id="KAJ8420404.1"/>
    </source>
</evidence>
<dbReference type="PANTHER" id="PTHR46468:SF1">
    <property type="entry name" value="SENTRIN-SPECIFIC PROTEASE 8"/>
    <property type="match status" value="1"/>
</dbReference>
<dbReference type="EMBL" id="JAKOGI010003464">
    <property type="protein sequence ID" value="KAJ8420404.1"/>
    <property type="molecule type" value="Genomic_DNA"/>
</dbReference>
<dbReference type="GO" id="GO:0000338">
    <property type="term" value="P:protein deneddylation"/>
    <property type="evidence" value="ECO:0007669"/>
    <property type="project" value="TreeGrafter"/>
</dbReference>
<dbReference type="Proteomes" id="UP001153076">
    <property type="component" value="Unassembled WGS sequence"/>
</dbReference>
<comment type="similarity">
    <text evidence="1">Belongs to the peptidase C48 family.</text>
</comment>
<evidence type="ECO:0000256" key="3">
    <source>
        <dbReference type="ARBA" id="ARBA00022801"/>
    </source>
</evidence>
<evidence type="ECO:0000256" key="4">
    <source>
        <dbReference type="ARBA" id="ARBA00022807"/>
    </source>
</evidence>
<gene>
    <name evidence="6" type="ORF">Cgig2_001165</name>
</gene>
<dbReference type="Gene3D" id="3.40.395.10">
    <property type="entry name" value="Adenoviral Proteinase, Chain A"/>
    <property type="match status" value="1"/>
</dbReference>
<keyword evidence="3" id="KW-0378">Hydrolase</keyword>
<evidence type="ECO:0000256" key="1">
    <source>
        <dbReference type="ARBA" id="ARBA00005234"/>
    </source>
</evidence>
<dbReference type="GO" id="GO:0008234">
    <property type="term" value="F:cysteine-type peptidase activity"/>
    <property type="evidence" value="ECO:0007669"/>
    <property type="project" value="UniProtKB-KW"/>
</dbReference>
<name>A0A9Q1GJ43_9CARY</name>
<evidence type="ECO:0000259" key="5">
    <source>
        <dbReference type="PROSITE" id="PS50600"/>
    </source>
</evidence>
<dbReference type="GO" id="GO:0019784">
    <property type="term" value="F:deNEDDylase activity"/>
    <property type="evidence" value="ECO:0007669"/>
    <property type="project" value="InterPro"/>
</dbReference>